<evidence type="ECO:0000313" key="1">
    <source>
        <dbReference type="EMBL" id="CAG7734326.1"/>
    </source>
</evidence>
<dbReference type="EMBL" id="CAJVCH010266918">
    <property type="protein sequence ID" value="CAG7734326.1"/>
    <property type="molecule type" value="Genomic_DNA"/>
</dbReference>
<keyword evidence="2" id="KW-1185">Reference proteome</keyword>
<organism evidence="1 2">
    <name type="scientific">Allacma fusca</name>
    <dbReference type="NCBI Taxonomy" id="39272"/>
    <lineage>
        <taxon>Eukaryota</taxon>
        <taxon>Metazoa</taxon>
        <taxon>Ecdysozoa</taxon>
        <taxon>Arthropoda</taxon>
        <taxon>Hexapoda</taxon>
        <taxon>Collembola</taxon>
        <taxon>Symphypleona</taxon>
        <taxon>Sminthuridae</taxon>
        <taxon>Allacma</taxon>
    </lineage>
</organism>
<gene>
    <name evidence="1" type="ORF">AFUS01_LOCUS22722</name>
</gene>
<reference evidence="1" key="1">
    <citation type="submission" date="2021-06" db="EMBL/GenBank/DDBJ databases">
        <authorList>
            <person name="Hodson N. C."/>
            <person name="Mongue J. A."/>
            <person name="Jaron S. K."/>
        </authorList>
    </citation>
    <scope>NUCLEOTIDE SEQUENCE</scope>
</reference>
<feature type="non-terminal residue" evidence="1">
    <location>
        <position position="12"/>
    </location>
</feature>
<comment type="caution">
    <text evidence="1">The sequence shown here is derived from an EMBL/GenBank/DDBJ whole genome shotgun (WGS) entry which is preliminary data.</text>
</comment>
<name>A0A8J2KFR0_9HEXA</name>
<protein>
    <submittedName>
        <fullName evidence="1">Uncharacterized protein</fullName>
    </submittedName>
</protein>
<feature type="non-terminal residue" evidence="1">
    <location>
        <position position="1"/>
    </location>
</feature>
<evidence type="ECO:0000313" key="2">
    <source>
        <dbReference type="Proteomes" id="UP000708208"/>
    </source>
</evidence>
<accession>A0A8J2KFR0</accession>
<dbReference type="Proteomes" id="UP000708208">
    <property type="component" value="Unassembled WGS sequence"/>
</dbReference>
<proteinExistence type="predicted"/>
<sequence>DSKENGELFEDP</sequence>